<dbReference type="AlphaFoldDB" id="A0A7R9LUM5"/>
<dbReference type="InterPro" id="IPR024857">
    <property type="entry name" value="Cappuccino"/>
</dbReference>
<keyword evidence="4" id="KW-1185">Reference proteome</keyword>
<dbReference type="EMBL" id="CAJPVJ010002511">
    <property type="protein sequence ID" value="CAG2166383.1"/>
    <property type="molecule type" value="Genomic_DNA"/>
</dbReference>
<dbReference type="GO" id="GO:0031083">
    <property type="term" value="C:BLOC-1 complex"/>
    <property type="evidence" value="ECO:0007669"/>
    <property type="project" value="TreeGrafter"/>
</dbReference>
<dbReference type="OrthoDB" id="2372305at2759"/>
<gene>
    <name evidence="3" type="ORF">ONB1V03_LOCUS5907</name>
</gene>
<feature type="signal peptide" evidence="2">
    <location>
        <begin position="1"/>
        <end position="26"/>
    </location>
</feature>
<reference evidence="3" key="1">
    <citation type="submission" date="2020-11" db="EMBL/GenBank/DDBJ databases">
        <authorList>
            <person name="Tran Van P."/>
        </authorList>
    </citation>
    <scope>NUCLEOTIDE SEQUENCE</scope>
</reference>
<protein>
    <submittedName>
        <fullName evidence="3">Uncharacterized protein</fullName>
    </submittedName>
</protein>
<feature type="region of interest" description="Disordered" evidence="1">
    <location>
        <begin position="239"/>
        <end position="259"/>
    </location>
</feature>
<dbReference type="PANTHER" id="PTHR16230">
    <property type="entry name" value="CAPPUCCINO"/>
    <property type="match status" value="1"/>
</dbReference>
<evidence type="ECO:0000313" key="3">
    <source>
        <dbReference type="EMBL" id="CAD7646785.1"/>
    </source>
</evidence>
<evidence type="ECO:0000256" key="2">
    <source>
        <dbReference type="SAM" id="SignalP"/>
    </source>
</evidence>
<dbReference type="EMBL" id="OC917336">
    <property type="protein sequence ID" value="CAD7646785.1"/>
    <property type="molecule type" value="Genomic_DNA"/>
</dbReference>
<dbReference type="PANTHER" id="PTHR16230:SF3">
    <property type="entry name" value="BIOGENESIS OF LYSOSOMAL ORGANELLES COMPLEX-1, SUBUNIT 4, CAPPUCCINO"/>
    <property type="match status" value="1"/>
</dbReference>
<organism evidence="3">
    <name type="scientific">Oppiella nova</name>
    <dbReference type="NCBI Taxonomy" id="334625"/>
    <lineage>
        <taxon>Eukaryota</taxon>
        <taxon>Metazoa</taxon>
        <taxon>Ecdysozoa</taxon>
        <taxon>Arthropoda</taxon>
        <taxon>Chelicerata</taxon>
        <taxon>Arachnida</taxon>
        <taxon>Acari</taxon>
        <taxon>Acariformes</taxon>
        <taxon>Sarcoptiformes</taxon>
        <taxon>Oribatida</taxon>
        <taxon>Brachypylina</taxon>
        <taxon>Oppioidea</taxon>
        <taxon>Oppiidae</taxon>
        <taxon>Oppiella</taxon>
    </lineage>
</organism>
<feature type="chain" id="PRO_5036211325" evidence="2">
    <location>
        <begin position="27"/>
        <end position="259"/>
    </location>
</feature>
<name>A0A7R9LUM5_9ACAR</name>
<proteinExistence type="predicted"/>
<feature type="compositionally biased region" description="Acidic residues" evidence="1">
    <location>
        <begin position="55"/>
        <end position="74"/>
    </location>
</feature>
<evidence type="ECO:0000256" key="1">
    <source>
        <dbReference type="SAM" id="MobiDB-lite"/>
    </source>
</evidence>
<evidence type="ECO:0000313" key="4">
    <source>
        <dbReference type="Proteomes" id="UP000728032"/>
    </source>
</evidence>
<keyword evidence="2" id="KW-0732">Signal</keyword>
<feature type="region of interest" description="Disordered" evidence="1">
    <location>
        <begin position="44"/>
        <end position="74"/>
    </location>
</feature>
<dbReference type="Proteomes" id="UP000728032">
    <property type="component" value="Unassembled WGS sequence"/>
</dbReference>
<sequence length="259" mass="30079">MRHLLTFLRHLPLFVVFIVFSITFDAQVMDNKPTEQYEDITLNSDSQDVIHANDGNEEPEEDIENEAEEEVEEENDLLRISRQLSKDYFNYFQFDISPEKKETEDAIEDLLTHLEEFCGLIEMIRNDSNICVEEVSKKVAKECRVMDTIYSQIDKLEQFVKIVRNTVEDMDAEMTRAEQLFADDNNNRVKKFFSSLMSSNAKQSHFKRINAKYEPKEIFRTSDYIKSCDLGLLSQTTNDQNCDHSSQTTANGSTHSAII</sequence>
<accession>A0A7R9LUM5</accession>